<dbReference type="EMBL" id="BAAARW010000038">
    <property type="protein sequence ID" value="GAA2451305.1"/>
    <property type="molecule type" value="Genomic_DNA"/>
</dbReference>
<dbReference type="Pfam" id="PF13581">
    <property type="entry name" value="HATPase_c_2"/>
    <property type="match status" value="1"/>
</dbReference>
<dbReference type="InterPro" id="IPR036890">
    <property type="entry name" value="HATPase_C_sf"/>
</dbReference>
<dbReference type="CDD" id="cd16936">
    <property type="entry name" value="HATPase_RsbW-like"/>
    <property type="match status" value="1"/>
</dbReference>
<dbReference type="InterPro" id="IPR050267">
    <property type="entry name" value="Anti-sigma-factor_SerPK"/>
</dbReference>
<dbReference type="RefSeq" id="WP_344596640.1">
    <property type="nucleotide sequence ID" value="NZ_BAAARW010000038.1"/>
</dbReference>
<dbReference type="PANTHER" id="PTHR35526">
    <property type="entry name" value="ANTI-SIGMA-F FACTOR RSBW-RELATED"/>
    <property type="match status" value="1"/>
</dbReference>
<reference evidence="4" key="1">
    <citation type="journal article" date="2019" name="Int. J. Syst. Evol. Microbiol.">
        <title>The Global Catalogue of Microorganisms (GCM) 10K type strain sequencing project: providing services to taxonomists for standard genome sequencing and annotation.</title>
        <authorList>
            <consortium name="The Broad Institute Genomics Platform"/>
            <consortium name="The Broad Institute Genome Sequencing Center for Infectious Disease"/>
            <person name="Wu L."/>
            <person name="Ma J."/>
        </authorList>
    </citation>
    <scope>NUCLEOTIDE SEQUENCE [LARGE SCALE GENOMIC DNA]</scope>
    <source>
        <strain evidence="4">JCM 3325</strain>
    </source>
</reference>
<keyword evidence="1" id="KW-0808">Transferase</keyword>
<dbReference type="Gene3D" id="3.30.565.10">
    <property type="entry name" value="Histidine kinase-like ATPase, C-terminal domain"/>
    <property type="match status" value="1"/>
</dbReference>
<dbReference type="InterPro" id="IPR003594">
    <property type="entry name" value="HATPase_dom"/>
</dbReference>
<comment type="caution">
    <text evidence="3">The sequence shown here is derived from an EMBL/GenBank/DDBJ whole genome shotgun (WGS) entry which is preliminary data.</text>
</comment>
<evidence type="ECO:0000313" key="3">
    <source>
        <dbReference type="EMBL" id="GAA2451305.1"/>
    </source>
</evidence>
<gene>
    <name evidence="3" type="ORF">GCM10010191_81740</name>
</gene>
<evidence type="ECO:0000259" key="2">
    <source>
        <dbReference type="Pfam" id="PF13581"/>
    </source>
</evidence>
<feature type="domain" description="Histidine kinase/HSP90-like ATPase" evidence="2">
    <location>
        <begin position="17"/>
        <end position="127"/>
    </location>
</feature>
<dbReference type="SUPFAM" id="SSF55874">
    <property type="entry name" value="ATPase domain of HSP90 chaperone/DNA topoisomerase II/histidine kinase"/>
    <property type="match status" value="1"/>
</dbReference>
<keyword evidence="1" id="KW-0723">Serine/threonine-protein kinase</keyword>
<proteinExistence type="predicted"/>
<keyword evidence="1" id="KW-0418">Kinase</keyword>
<name>A0ABP5XIJ9_9ACTN</name>
<protein>
    <recommendedName>
        <fullName evidence="2">Histidine kinase/HSP90-like ATPase domain-containing protein</fullName>
    </recommendedName>
</protein>
<sequence length="133" mass="14840">MRQHLEQRLGLLGLLDRLPAELIDDLHLSVSELVTNACAATPDQEITFKAVFEDRSIWVGVWDASDEEPTPRRLQPLSLEDLQPDARALDEGHQSGDIGGLGLQIVMALTEDRSVDRTHPGKWVWARFPMGCS</sequence>
<dbReference type="Proteomes" id="UP001501231">
    <property type="component" value="Unassembled WGS sequence"/>
</dbReference>
<keyword evidence="4" id="KW-1185">Reference proteome</keyword>
<accession>A0ABP5XIJ9</accession>
<dbReference type="PANTHER" id="PTHR35526:SF3">
    <property type="entry name" value="ANTI-SIGMA-F FACTOR RSBW"/>
    <property type="match status" value="1"/>
</dbReference>
<evidence type="ECO:0000256" key="1">
    <source>
        <dbReference type="ARBA" id="ARBA00022527"/>
    </source>
</evidence>
<evidence type="ECO:0000313" key="4">
    <source>
        <dbReference type="Proteomes" id="UP001501231"/>
    </source>
</evidence>
<organism evidence="3 4">
    <name type="scientific">Actinomadura vinacea</name>
    <dbReference type="NCBI Taxonomy" id="115336"/>
    <lineage>
        <taxon>Bacteria</taxon>
        <taxon>Bacillati</taxon>
        <taxon>Actinomycetota</taxon>
        <taxon>Actinomycetes</taxon>
        <taxon>Streptosporangiales</taxon>
        <taxon>Thermomonosporaceae</taxon>
        <taxon>Actinomadura</taxon>
    </lineage>
</organism>